<dbReference type="AlphaFoldDB" id="E4T664"/>
<keyword evidence="5" id="KW-0460">Magnesium</keyword>
<evidence type="ECO:0000256" key="6">
    <source>
        <dbReference type="RuleBase" id="RU004466"/>
    </source>
</evidence>
<evidence type="ECO:0000256" key="2">
    <source>
        <dbReference type="ARBA" id="ARBA00006706"/>
    </source>
</evidence>
<evidence type="ECO:0000313" key="7">
    <source>
        <dbReference type="EMBL" id="ADQ80208.1"/>
    </source>
</evidence>
<dbReference type="CDD" id="cd00685">
    <property type="entry name" value="Trans_IPPS_HT"/>
    <property type="match status" value="1"/>
</dbReference>
<reference evidence="7 8" key="2">
    <citation type="journal article" date="2011" name="Stand. Genomic Sci.">
        <title>Complete genome sequence of Paludibacter propionicigenes type strain (WB4).</title>
        <authorList>
            <person name="Gronow S."/>
            <person name="Munk C."/>
            <person name="Lapidus A."/>
            <person name="Nolan M."/>
            <person name="Lucas S."/>
            <person name="Hammon N."/>
            <person name="Deshpande S."/>
            <person name="Cheng J.F."/>
            <person name="Tapia R."/>
            <person name="Han C."/>
            <person name="Goodwin L."/>
            <person name="Pitluck S."/>
            <person name="Liolios K."/>
            <person name="Ivanova N."/>
            <person name="Mavromatis K."/>
            <person name="Mikhailova N."/>
            <person name="Pati A."/>
            <person name="Chen A."/>
            <person name="Palaniappan K."/>
            <person name="Land M."/>
            <person name="Hauser L."/>
            <person name="Chang Y.J."/>
            <person name="Jeffries C.D."/>
            <person name="Brambilla E."/>
            <person name="Rohde M."/>
            <person name="Goker M."/>
            <person name="Detter J.C."/>
            <person name="Woyke T."/>
            <person name="Bristow J."/>
            <person name="Eisen J.A."/>
            <person name="Markowitz V."/>
            <person name="Hugenholtz P."/>
            <person name="Kyrpides N.C."/>
            <person name="Klenk H.P."/>
        </authorList>
    </citation>
    <scope>NUCLEOTIDE SEQUENCE [LARGE SCALE GENOMIC DNA]</scope>
    <source>
        <strain evidence="8">DSM 17365 / JCM 13257 / WB4</strain>
    </source>
</reference>
<sequence length="325" mass="36870">MKTFDEITQLISSEIEQINWSKEPRGLYEPIGYVLSLGGKRIRPALTLMACNLFSDDVQSAMNTALGIEIFHNFTLLHDDIMDRADVRRGRPTVHKKWDDNTAILSGDVMQIASYQFVTKTPEKYLKKTLDLFSKTAAEICEGQQYDVDFESRDDVKADEYLEMIRLKTAVLLGAALQTGAWIGGAGEEDAQLLYDFGINIGLAFQLKDDLLDVYGDEATFGKKIGGDILCNKKTYLLIHALELAKGNEAEELQKWLKLDNEDLSDEKILAVTSLYNRLGVDTICEDKMQYFYSKAIANLEKVEVLDNKKHELRKLAEKLMFRND</sequence>
<protein>
    <submittedName>
        <fullName evidence="7">Polyprenyl synthetase</fullName>
    </submittedName>
</protein>
<dbReference type="GO" id="GO:0004659">
    <property type="term" value="F:prenyltransferase activity"/>
    <property type="evidence" value="ECO:0007669"/>
    <property type="project" value="InterPro"/>
</dbReference>
<keyword evidence="3 6" id="KW-0808">Transferase</keyword>
<dbReference type="PANTHER" id="PTHR12001">
    <property type="entry name" value="GERANYLGERANYL PYROPHOSPHATE SYNTHASE"/>
    <property type="match status" value="1"/>
</dbReference>
<dbReference type="GO" id="GO:0008299">
    <property type="term" value="P:isoprenoid biosynthetic process"/>
    <property type="evidence" value="ECO:0007669"/>
    <property type="project" value="InterPro"/>
</dbReference>
<evidence type="ECO:0000313" key="8">
    <source>
        <dbReference type="Proteomes" id="UP000008718"/>
    </source>
</evidence>
<dbReference type="SFLD" id="SFLDG01017">
    <property type="entry name" value="Polyprenyl_Transferase_Like"/>
    <property type="match status" value="1"/>
</dbReference>
<comment type="similarity">
    <text evidence="2 6">Belongs to the FPP/GGPP synthase family.</text>
</comment>
<evidence type="ECO:0000256" key="5">
    <source>
        <dbReference type="ARBA" id="ARBA00022842"/>
    </source>
</evidence>
<dbReference type="STRING" id="694427.Palpr_2071"/>
<dbReference type="SFLD" id="SFLDS00005">
    <property type="entry name" value="Isoprenoid_Synthase_Type_I"/>
    <property type="match status" value="1"/>
</dbReference>
<evidence type="ECO:0000256" key="1">
    <source>
        <dbReference type="ARBA" id="ARBA00001946"/>
    </source>
</evidence>
<gene>
    <name evidence="7" type="ordered locus">Palpr_2071</name>
</gene>
<evidence type="ECO:0000256" key="4">
    <source>
        <dbReference type="ARBA" id="ARBA00022723"/>
    </source>
</evidence>
<dbReference type="HOGENOM" id="CLU_014015_2_1_10"/>
<comment type="cofactor">
    <cofactor evidence="1">
        <name>Mg(2+)</name>
        <dbReference type="ChEBI" id="CHEBI:18420"/>
    </cofactor>
</comment>
<dbReference type="Gene3D" id="1.10.600.10">
    <property type="entry name" value="Farnesyl Diphosphate Synthase"/>
    <property type="match status" value="1"/>
</dbReference>
<dbReference type="eggNOG" id="COG0142">
    <property type="taxonomic scope" value="Bacteria"/>
</dbReference>
<keyword evidence="4" id="KW-0479">Metal-binding</keyword>
<proteinExistence type="inferred from homology"/>
<dbReference type="EMBL" id="CP002345">
    <property type="protein sequence ID" value="ADQ80208.1"/>
    <property type="molecule type" value="Genomic_DNA"/>
</dbReference>
<dbReference type="PROSITE" id="PS00723">
    <property type="entry name" value="POLYPRENYL_SYNTHASE_1"/>
    <property type="match status" value="1"/>
</dbReference>
<dbReference type="PROSITE" id="PS00444">
    <property type="entry name" value="POLYPRENYL_SYNTHASE_2"/>
    <property type="match status" value="1"/>
</dbReference>
<dbReference type="SUPFAM" id="SSF48576">
    <property type="entry name" value="Terpenoid synthases"/>
    <property type="match status" value="1"/>
</dbReference>
<dbReference type="OrthoDB" id="9805316at2"/>
<dbReference type="Pfam" id="PF00348">
    <property type="entry name" value="polyprenyl_synt"/>
    <property type="match status" value="1"/>
</dbReference>
<name>E4T664_PALPW</name>
<dbReference type="Proteomes" id="UP000008718">
    <property type="component" value="Chromosome"/>
</dbReference>
<keyword evidence="8" id="KW-1185">Reference proteome</keyword>
<dbReference type="PANTHER" id="PTHR12001:SF85">
    <property type="entry name" value="SHORT CHAIN ISOPRENYL DIPHOSPHATE SYNTHASE"/>
    <property type="match status" value="1"/>
</dbReference>
<dbReference type="GO" id="GO:0046872">
    <property type="term" value="F:metal ion binding"/>
    <property type="evidence" value="ECO:0007669"/>
    <property type="project" value="UniProtKB-KW"/>
</dbReference>
<dbReference type="InterPro" id="IPR033749">
    <property type="entry name" value="Polyprenyl_synt_CS"/>
</dbReference>
<dbReference type="KEGG" id="ppn:Palpr_2071"/>
<accession>E4T664</accession>
<organism evidence="7 8">
    <name type="scientific">Paludibacter propionicigenes (strain DSM 17365 / JCM 13257 / WB4)</name>
    <dbReference type="NCBI Taxonomy" id="694427"/>
    <lineage>
        <taxon>Bacteria</taxon>
        <taxon>Pseudomonadati</taxon>
        <taxon>Bacteroidota</taxon>
        <taxon>Bacteroidia</taxon>
        <taxon>Bacteroidales</taxon>
        <taxon>Paludibacteraceae</taxon>
        <taxon>Paludibacter</taxon>
    </lineage>
</organism>
<reference key="1">
    <citation type="submission" date="2010-11" db="EMBL/GenBank/DDBJ databases">
        <title>The complete genome of Paludibacter propionicigenes DSM 17365.</title>
        <authorList>
            <consortium name="US DOE Joint Genome Institute (JGI-PGF)"/>
            <person name="Lucas S."/>
            <person name="Copeland A."/>
            <person name="Lapidus A."/>
            <person name="Bruce D."/>
            <person name="Goodwin L."/>
            <person name="Pitluck S."/>
            <person name="Kyrpides N."/>
            <person name="Mavromatis K."/>
            <person name="Ivanova N."/>
            <person name="Munk A.C."/>
            <person name="Brettin T."/>
            <person name="Detter J.C."/>
            <person name="Han C."/>
            <person name="Tapia R."/>
            <person name="Land M."/>
            <person name="Hauser L."/>
            <person name="Markowitz V."/>
            <person name="Cheng J.-F."/>
            <person name="Hugenholtz P."/>
            <person name="Woyke T."/>
            <person name="Wu D."/>
            <person name="Gronow S."/>
            <person name="Wellnitz S."/>
            <person name="Brambilla E."/>
            <person name="Klenk H.-P."/>
            <person name="Eisen J.A."/>
        </authorList>
    </citation>
    <scope>NUCLEOTIDE SEQUENCE</scope>
    <source>
        <strain>WB4</strain>
    </source>
</reference>
<dbReference type="InterPro" id="IPR000092">
    <property type="entry name" value="Polyprenyl_synt"/>
</dbReference>
<dbReference type="InterPro" id="IPR008949">
    <property type="entry name" value="Isoprenoid_synthase_dom_sf"/>
</dbReference>
<dbReference type="RefSeq" id="WP_013445577.1">
    <property type="nucleotide sequence ID" value="NC_014734.1"/>
</dbReference>
<evidence type="ECO:0000256" key="3">
    <source>
        <dbReference type="ARBA" id="ARBA00022679"/>
    </source>
</evidence>